<comment type="caution">
    <text evidence="2">The sequence shown here is derived from an EMBL/GenBank/DDBJ whole genome shotgun (WGS) entry which is preliminary data.</text>
</comment>
<dbReference type="EMBL" id="QKWP01003213">
    <property type="protein sequence ID" value="RIB01281.1"/>
    <property type="molecule type" value="Genomic_DNA"/>
</dbReference>
<feature type="compositionally biased region" description="Low complexity" evidence="1">
    <location>
        <begin position="100"/>
        <end position="122"/>
    </location>
</feature>
<organism evidence="2 3">
    <name type="scientific">Gigaspora rosea</name>
    <dbReference type="NCBI Taxonomy" id="44941"/>
    <lineage>
        <taxon>Eukaryota</taxon>
        <taxon>Fungi</taxon>
        <taxon>Fungi incertae sedis</taxon>
        <taxon>Mucoromycota</taxon>
        <taxon>Glomeromycotina</taxon>
        <taxon>Glomeromycetes</taxon>
        <taxon>Diversisporales</taxon>
        <taxon>Gigasporaceae</taxon>
        <taxon>Gigaspora</taxon>
    </lineage>
</organism>
<gene>
    <name evidence="2" type="ORF">C2G38_2051012</name>
</gene>
<sequence>MVSKVIVSYKNKNNRYNAMKNNLEKTVLSVIEHLKIRLTKFHHILASDIEWTYVSNDPSPSSATTNAKGILEVEFDEHLDGIEKKYATLNSQVPQKRQNTRQNVNLRNSNNKRSNNKNTSLNFVDMISQVQKGTSSVKTAYTGQSSSTTNFASTSQNTSQQTPSRATRVEDEEDAAAFISNDDPAELVEVLIQDATPKIKEKHGKNLCSAKK</sequence>
<feature type="compositionally biased region" description="Low complexity" evidence="1">
    <location>
        <begin position="144"/>
        <end position="164"/>
    </location>
</feature>
<name>A0A397TV40_9GLOM</name>
<keyword evidence="3" id="KW-1185">Reference proteome</keyword>
<feature type="region of interest" description="Disordered" evidence="1">
    <location>
        <begin position="138"/>
        <end position="172"/>
    </location>
</feature>
<reference evidence="2 3" key="1">
    <citation type="submission" date="2018-06" db="EMBL/GenBank/DDBJ databases">
        <title>Comparative genomics reveals the genomic features of Rhizophagus irregularis, R. cerebriforme, R. diaphanum and Gigaspora rosea, and their symbiotic lifestyle signature.</title>
        <authorList>
            <person name="Morin E."/>
            <person name="San Clemente H."/>
            <person name="Chen E.C.H."/>
            <person name="De La Providencia I."/>
            <person name="Hainaut M."/>
            <person name="Kuo A."/>
            <person name="Kohler A."/>
            <person name="Murat C."/>
            <person name="Tang N."/>
            <person name="Roy S."/>
            <person name="Loubradou J."/>
            <person name="Henrissat B."/>
            <person name="Grigoriev I.V."/>
            <person name="Corradi N."/>
            <person name="Roux C."/>
            <person name="Martin F.M."/>
        </authorList>
    </citation>
    <scope>NUCLEOTIDE SEQUENCE [LARGE SCALE GENOMIC DNA]</scope>
    <source>
        <strain evidence="2 3">DAOM 194757</strain>
    </source>
</reference>
<evidence type="ECO:0000256" key="1">
    <source>
        <dbReference type="SAM" id="MobiDB-lite"/>
    </source>
</evidence>
<accession>A0A397TV40</accession>
<dbReference type="AlphaFoldDB" id="A0A397TV40"/>
<evidence type="ECO:0000313" key="2">
    <source>
        <dbReference type="EMBL" id="RIB01281.1"/>
    </source>
</evidence>
<dbReference type="Proteomes" id="UP000266673">
    <property type="component" value="Unassembled WGS sequence"/>
</dbReference>
<evidence type="ECO:0000313" key="3">
    <source>
        <dbReference type="Proteomes" id="UP000266673"/>
    </source>
</evidence>
<feature type="region of interest" description="Disordered" evidence="1">
    <location>
        <begin position="91"/>
        <end position="122"/>
    </location>
</feature>
<protein>
    <submittedName>
        <fullName evidence="2">Uncharacterized protein</fullName>
    </submittedName>
</protein>
<proteinExistence type="predicted"/>